<dbReference type="GO" id="GO:0005634">
    <property type="term" value="C:nucleus"/>
    <property type="evidence" value="ECO:0007669"/>
    <property type="project" value="UniProtKB-SubCell"/>
</dbReference>
<keyword evidence="7" id="KW-0539">Nucleus</keyword>
<comment type="subcellular location">
    <subcellularLocation>
        <location evidence="1">Nucleus</location>
    </subcellularLocation>
</comment>
<dbReference type="OrthoDB" id="5984119at2759"/>
<dbReference type="GO" id="GO:0003677">
    <property type="term" value="F:DNA binding"/>
    <property type="evidence" value="ECO:0007669"/>
    <property type="project" value="UniProtKB-KW"/>
</dbReference>
<dbReference type="GO" id="GO:0003700">
    <property type="term" value="F:DNA-binding transcription factor activity"/>
    <property type="evidence" value="ECO:0007669"/>
    <property type="project" value="InterPro"/>
</dbReference>
<evidence type="ECO:0000259" key="8">
    <source>
        <dbReference type="Pfam" id="PF07716"/>
    </source>
</evidence>
<dbReference type="PANTHER" id="PTHR21051:SF4">
    <property type="entry name" value="CAMP-RESPONSIVE ELEMENT-BINDING PROTEIN-LIKE 2"/>
    <property type="match status" value="1"/>
</dbReference>
<name>A0A8S9Y472_APOLU</name>
<dbReference type="Pfam" id="PF07716">
    <property type="entry name" value="bZIP_2"/>
    <property type="match status" value="1"/>
</dbReference>
<gene>
    <name evidence="9" type="ORF">GE061_000300</name>
</gene>
<dbReference type="Gene3D" id="1.20.5.170">
    <property type="match status" value="1"/>
</dbReference>
<dbReference type="InterPro" id="IPR046347">
    <property type="entry name" value="bZIP_sf"/>
</dbReference>
<keyword evidence="5" id="KW-0010">Activator</keyword>
<accession>A0A8S9Y472</accession>
<dbReference type="InterPro" id="IPR039250">
    <property type="entry name" value="CREBL2/REPTOR-BP"/>
</dbReference>
<evidence type="ECO:0000313" key="9">
    <source>
        <dbReference type="EMBL" id="KAF6215963.1"/>
    </source>
</evidence>
<comment type="similarity">
    <text evidence="2">Belongs to the bZIP family. ATF subfamily.</text>
</comment>
<protein>
    <recommendedName>
        <fullName evidence="8">BZIP domain-containing protein</fullName>
    </recommendedName>
</protein>
<dbReference type="CDD" id="cd14709">
    <property type="entry name" value="bZIP_CREBL2"/>
    <property type="match status" value="1"/>
</dbReference>
<sequence>MSSATSPSREANTVSFDKVNKVLIFSATTAAKLERSRQSARECRARKKLRYQYLEELVTEREKAVILLRKELDKYRLWSKELDEGKIPEGFEAFLETFFELDSIKTEQ</sequence>
<dbReference type="Proteomes" id="UP000466442">
    <property type="component" value="Linkage Group LG1"/>
</dbReference>
<evidence type="ECO:0000256" key="5">
    <source>
        <dbReference type="ARBA" id="ARBA00023159"/>
    </source>
</evidence>
<evidence type="ECO:0000256" key="3">
    <source>
        <dbReference type="ARBA" id="ARBA00023015"/>
    </source>
</evidence>
<evidence type="ECO:0000256" key="6">
    <source>
        <dbReference type="ARBA" id="ARBA00023163"/>
    </source>
</evidence>
<evidence type="ECO:0000256" key="4">
    <source>
        <dbReference type="ARBA" id="ARBA00023125"/>
    </source>
</evidence>
<dbReference type="InterPro" id="IPR004827">
    <property type="entry name" value="bZIP"/>
</dbReference>
<dbReference type="PANTHER" id="PTHR21051">
    <property type="entry name" value="CAMP-RESPONSIVE ELEMENT-BINDING PROTEIN-LIKE 2"/>
    <property type="match status" value="1"/>
</dbReference>
<evidence type="ECO:0000256" key="7">
    <source>
        <dbReference type="ARBA" id="ARBA00023242"/>
    </source>
</evidence>
<evidence type="ECO:0000256" key="1">
    <source>
        <dbReference type="ARBA" id="ARBA00004123"/>
    </source>
</evidence>
<dbReference type="SUPFAM" id="SSF57959">
    <property type="entry name" value="Leucine zipper domain"/>
    <property type="match status" value="1"/>
</dbReference>
<keyword evidence="6" id="KW-0804">Transcription</keyword>
<keyword evidence="4" id="KW-0238">DNA-binding</keyword>
<dbReference type="AlphaFoldDB" id="A0A8S9Y472"/>
<dbReference type="EMBL" id="WIXP02000001">
    <property type="protein sequence ID" value="KAF6215963.1"/>
    <property type="molecule type" value="Genomic_DNA"/>
</dbReference>
<feature type="domain" description="BZIP" evidence="8">
    <location>
        <begin position="31"/>
        <end position="76"/>
    </location>
</feature>
<comment type="caution">
    <text evidence="9">The sequence shown here is derived from an EMBL/GenBank/DDBJ whole genome shotgun (WGS) entry which is preliminary data.</text>
</comment>
<evidence type="ECO:0000256" key="2">
    <source>
        <dbReference type="ARBA" id="ARBA00009050"/>
    </source>
</evidence>
<keyword evidence="3" id="KW-0805">Transcription regulation</keyword>
<reference evidence="9" key="1">
    <citation type="journal article" date="2021" name="Mol. Ecol. Resour.">
        <title>Apolygus lucorum genome provides insights into omnivorousness and mesophyll feeding.</title>
        <authorList>
            <person name="Liu Y."/>
            <person name="Liu H."/>
            <person name="Wang H."/>
            <person name="Huang T."/>
            <person name="Liu B."/>
            <person name="Yang B."/>
            <person name="Yin L."/>
            <person name="Li B."/>
            <person name="Zhang Y."/>
            <person name="Zhang S."/>
            <person name="Jiang F."/>
            <person name="Zhang X."/>
            <person name="Ren Y."/>
            <person name="Wang B."/>
            <person name="Wang S."/>
            <person name="Lu Y."/>
            <person name="Wu K."/>
            <person name="Fan W."/>
            <person name="Wang G."/>
        </authorList>
    </citation>
    <scope>NUCLEOTIDE SEQUENCE</scope>
    <source>
        <strain evidence="9">12Hb</strain>
    </source>
</reference>
<organism evidence="9 10">
    <name type="scientific">Apolygus lucorum</name>
    <name type="common">Small green plant bug</name>
    <name type="synonym">Lygocoris lucorum</name>
    <dbReference type="NCBI Taxonomy" id="248454"/>
    <lineage>
        <taxon>Eukaryota</taxon>
        <taxon>Metazoa</taxon>
        <taxon>Ecdysozoa</taxon>
        <taxon>Arthropoda</taxon>
        <taxon>Hexapoda</taxon>
        <taxon>Insecta</taxon>
        <taxon>Pterygota</taxon>
        <taxon>Neoptera</taxon>
        <taxon>Paraneoptera</taxon>
        <taxon>Hemiptera</taxon>
        <taxon>Heteroptera</taxon>
        <taxon>Panheteroptera</taxon>
        <taxon>Cimicomorpha</taxon>
        <taxon>Miridae</taxon>
        <taxon>Mirini</taxon>
        <taxon>Apolygus</taxon>
    </lineage>
</organism>
<evidence type="ECO:0000313" key="10">
    <source>
        <dbReference type="Proteomes" id="UP000466442"/>
    </source>
</evidence>
<keyword evidence="10" id="KW-1185">Reference proteome</keyword>
<proteinExistence type="inferred from homology"/>